<protein>
    <submittedName>
        <fullName evidence="2">MarR family transcriptional regulator</fullName>
    </submittedName>
</protein>
<dbReference type="Proteomes" id="UP000739538">
    <property type="component" value="Unassembled WGS sequence"/>
</dbReference>
<dbReference type="PRINTS" id="PR00598">
    <property type="entry name" value="HTHMARR"/>
</dbReference>
<dbReference type="InterPro" id="IPR036390">
    <property type="entry name" value="WH_DNA-bd_sf"/>
</dbReference>
<reference evidence="2" key="2">
    <citation type="journal article" date="2021" name="Microbiome">
        <title>Successional dynamics and alternative stable states in a saline activated sludge microbial community over 9 years.</title>
        <authorList>
            <person name="Wang Y."/>
            <person name="Ye J."/>
            <person name="Ju F."/>
            <person name="Liu L."/>
            <person name="Boyd J.A."/>
            <person name="Deng Y."/>
            <person name="Parks D.H."/>
            <person name="Jiang X."/>
            <person name="Yin X."/>
            <person name="Woodcroft B.J."/>
            <person name="Tyson G.W."/>
            <person name="Hugenholtz P."/>
            <person name="Polz M.F."/>
            <person name="Zhang T."/>
        </authorList>
    </citation>
    <scope>NUCLEOTIDE SEQUENCE</scope>
    <source>
        <strain evidence="2">HKST-UBA02</strain>
    </source>
</reference>
<gene>
    <name evidence="2" type="ORF">KDA27_10265</name>
</gene>
<dbReference type="Pfam" id="PF01047">
    <property type="entry name" value="MarR"/>
    <property type="match status" value="1"/>
</dbReference>
<accession>A0A956NCA6</accession>
<organism evidence="2 3">
    <name type="scientific">Eiseniibacteriota bacterium</name>
    <dbReference type="NCBI Taxonomy" id="2212470"/>
    <lineage>
        <taxon>Bacteria</taxon>
        <taxon>Candidatus Eiseniibacteriota</taxon>
    </lineage>
</organism>
<dbReference type="SUPFAM" id="SSF46785">
    <property type="entry name" value="Winged helix' DNA-binding domain"/>
    <property type="match status" value="1"/>
</dbReference>
<dbReference type="GO" id="GO:0003700">
    <property type="term" value="F:DNA-binding transcription factor activity"/>
    <property type="evidence" value="ECO:0007669"/>
    <property type="project" value="InterPro"/>
</dbReference>
<sequence length="151" mass="16522">MSSSETRACTAASVVSRLVDVTESVVYQTTRPLEPVGLSLPQYHVLRILRDAQPDGLLVHEVGSRLVARAPNITRLVDKLETKAFVERSRSDSDRRTVRLAITADGLELLETLDGPMEAAVSRAMGPLSDSELDQLRQLLEQVDGTNPGTR</sequence>
<evidence type="ECO:0000313" key="2">
    <source>
        <dbReference type="EMBL" id="MCA9756177.1"/>
    </source>
</evidence>
<dbReference type="PANTHER" id="PTHR33164:SF101">
    <property type="entry name" value="TRANSCRIPTIONAL REPRESSOR MPRA"/>
    <property type="match status" value="1"/>
</dbReference>
<dbReference type="PANTHER" id="PTHR33164">
    <property type="entry name" value="TRANSCRIPTIONAL REGULATOR, MARR FAMILY"/>
    <property type="match status" value="1"/>
</dbReference>
<dbReference type="Gene3D" id="1.10.10.10">
    <property type="entry name" value="Winged helix-like DNA-binding domain superfamily/Winged helix DNA-binding domain"/>
    <property type="match status" value="1"/>
</dbReference>
<comment type="caution">
    <text evidence="2">The sequence shown here is derived from an EMBL/GenBank/DDBJ whole genome shotgun (WGS) entry which is preliminary data.</text>
</comment>
<dbReference type="InterPro" id="IPR039422">
    <property type="entry name" value="MarR/SlyA-like"/>
</dbReference>
<dbReference type="EMBL" id="JAGQHS010000044">
    <property type="protein sequence ID" value="MCA9756177.1"/>
    <property type="molecule type" value="Genomic_DNA"/>
</dbReference>
<dbReference type="PROSITE" id="PS50995">
    <property type="entry name" value="HTH_MARR_2"/>
    <property type="match status" value="1"/>
</dbReference>
<reference evidence="2" key="1">
    <citation type="submission" date="2020-04" db="EMBL/GenBank/DDBJ databases">
        <authorList>
            <person name="Zhang T."/>
        </authorList>
    </citation>
    <scope>NUCLEOTIDE SEQUENCE</scope>
    <source>
        <strain evidence="2">HKST-UBA02</strain>
    </source>
</reference>
<evidence type="ECO:0000313" key="3">
    <source>
        <dbReference type="Proteomes" id="UP000739538"/>
    </source>
</evidence>
<dbReference type="GO" id="GO:0006950">
    <property type="term" value="P:response to stress"/>
    <property type="evidence" value="ECO:0007669"/>
    <property type="project" value="TreeGrafter"/>
</dbReference>
<dbReference type="InterPro" id="IPR036388">
    <property type="entry name" value="WH-like_DNA-bd_sf"/>
</dbReference>
<proteinExistence type="predicted"/>
<feature type="domain" description="HTH marR-type" evidence="1">
    <location>
        <begin position="11"/>
        <end position="145"/>
    </location>
</feature>
<dbReference type="SMART" id="SM00347">
    <property type="entry name" value="HTH_MARR"/>
    <property type="match status" value="1"/>
</dbReference>
<evidence type="ECO:0000259" key="1">
    <source>
        <dbReference type="PROSITE" id="PS50995"/>
    </source>
</evidence>
<dbReference type="AlphaFoldDB" id="A0A956NCA6"/>
<dbReference type="InterPro" id="IPR000835">
    <property type="entry name" value="HTH_MarR-typ"/>
</dbReference>
<name>A0A956NCA6_UNCEI</name>